<dbReference type="InterPro" id="IPR002937">
    <property type="entry name" value="Amino_oxidase"/>
</dbReference>
<dbReference type="Proteomes" id="UP000307380">
    <property type="component" value="Unassembled WGS sequence"/>
</dbReference>
<feature type="compositionally biased region" description="Pro residues" evidence="1">
    <location>
        <begin position="491"/>
        <end position="500"/>
    </location>
</feature>
<reference evidence="3 4" key="1">
    <citation type="submission" date="2019-04" db="EMBL/GenBank/DDBJ databases">
        <authorList>
            <person name="Jiang L."/>
        </authorList>
    </citation>
    <scope>NUCLEOTIDE SEQUENCE [LARGE SCALE GENOMIC DNA]</scope>
    <source>
        <strain evidence="3 4">YIM 131861</strain>
    </source>
</reference>
<dbReference type="Gene3D" id="3.50.50.60">
    <property type="entry name" value="FAD/NAD(P)-binding domain"/>
    <property type="match status" value="2"/>
</dbReference>
<dbReference type="RefSeq" id="WP_136424293.1">
    <property type="nucleotide sequence ID" value="NZ_SSSN01000005.1"/>
</dbReference>
<name>A0A4S4FX08_9MICO</name>
<accession>A0A4S4FX08</accession>
<feature type="compositionally biased region" description="Low complexity" evidence="1">
    <location>
        <begin position="37"/>
        <end position="50"/>
    </location>
</feature>
<evidence type="ECO:0000313" key="4">
    <source>
        <dbReference type="Proteomes" id="UP000307380"/>
    </source>
</evidence>
<dbReference type="InterPro" id="IPR050281">
    <property type="entry name" value="Flavin_monoamine_oxidase"/>
</dbReference>
<dbReference type="PANTHER" id="PTHR10742">
    <property type="entry name" value="FLAVIN MONOAMINE OXIDASE"/>
    <property type="match status" value="1"/>
</dbReference>
<dbReference type="SUPFAM" id="SSF54373">
    <property type="entry name" value="FAD-linked reductases, C-terminal domain"/>
    <property type="match status" value="1"/>
</dbReference>
<sequence length="500" mass="50635">MGGSSGGGAVGRRTFLAGAVGLVTAATLSACTFEAGPTPTTKTPTATPTPTGTPTPVPSPRSMMRSRWSHDPFARGAASFTAVGATDQNRIDLAAPVGDRLFFAGEACSVEQPGTVDGAIASGADAARALRDVAVGGERIAVIGAGASGLTAARALIEAGFTVRVIEARDRAGGRIASRSSDSWPVPVELGPWTIAEGDDAFRQQLDQAGVGYTTFDRIDDVRTSTGSTVTASPVGADAVTSAVEWSSGGPHDVTVDRALAASGAGALSTEKDADGVSPADWLAYDLNARVAPRTGASSDRLSAWNGGAAESGDGIGDFIPTDGFSEMVEKLADGIDVLTKSAVTQVSYTDTRVGIRLATGESLTVDRAIVTVPLGVLKGDALSFIPELPLTKARAISILGMGTVDRIWLRYDEPFWSSTATVFSTVGTDAAVARWVNLQPVTGDAVLVGTIAAGHASAIAELGDDAALAAVLPSLEPFLATPAEGTGPGSPTPTPPSST</sequence>
<dbReference type="EMBL" id="SSSN01000005">
    <property type="protein sequence ID" value="THG34495.1"/>
    <property type="molecule type" value="Genomic_DNA"/>
</dbReference>
<comment type="caution">
    <text evidence="3">The sequence shown here is derived from an EMBL/GenBank/DDBJ whole genome shotgun (WGS) entry which is preliminary data.</text>
</comment>
<evidence type="ECO:0000313" key="3">
    <source>
        <dbReference type="EMBL" id="THG34495.1"/>
    </source>
</evidence>
<organism evidence="3 4">
    <name type="scientific">Orlajensenia flava</name>
    <dbReference type="NCBI Taxonomy" id="2565934"/>
    <lineage>
        <taxon>Bacteria</taxon>
        <taxon>Bacillati</taxon>
        <taxon>Actinomycetota</taxon>
        <taxon>Actinomycetes</taxon>
        <taxon>Micrococcales</taxon>
        <taxon>Microbacteriaceae</taxon>
        <taxon>Orlajensenia</taxon>
    </lineage>
</organism>
<feature type="domain" description="Amine oxidase" evidence="2">
    <location>
        <begin position="57"/>
        <end position="130"/>
    </location>
</feature>
<evidence type="ECO:0000256" key="1">
    <source>
        <dbReference type="SAM" id="MobiDB-lite"/>
    </source>
</evidence>
<dbReference type="SUPFAM" id="SSF51905">
    <property type="entry name" value="FAD/NAD(P)-binding domain"/>
    <property type="match status" value="2"/>
</dbReference>
<dbReference type="OrthoDB" id="337830at2"/>
<keyword evidence="4" id="KW-1185">Reference proteome</keyword>
<feature type="domain" description="Amine oxidase" evidence="2">
    <location>
        <begin position="148"/>
        <end position="481"/>
    </location>
</feature>
<dbReference type="GO" id="GO:0016491">
    <property type="term" value="F:oxidoreductase activity"/>
    <property type="evidence" value="ECO:0007669"/>
    <property type="project" value="InterPro"/>
</dbReference>
<feature type="region of interest" description="Disordered" evidence="1">
    <location>
        <begin position="33"/>
        <end position="65"/>
    </location>
</feature>
<dbReference type="PANTHER" id="PTHR10742:SF410">
    <property type="entry name" value="LYSINE-SPECIFIC HISTONE DEMETHYLASE 2"/>
    <property type="match status" value="1"/>
</dbReference>
<protein>
    <submittedName>
        <fullName evidence="3">FAD-binding protein</fullName>
    </submittedName>
</protein>
<dbReference type="Pfam" id="PF01593">
    <property type="entry name" value="Amino_oxidase"/>
    <property type="match status" value="2"/>
</dbReference>
<proteinExistence type="predicted"/>
<dbReference type="Gene3D" id="3.90.660.10">
    <property type="match status" value="2"/>
</dbReference>
<gene>
    <name evidence="3" type="ORF">E6C70_09560</name>
</gene>
<evidence type="ECO:0000259" key="2">
    <source>
        <dbReference type="Pfam" id="PF01593"/>
    </source>
</evidence>
<dbReference type="InterPro" id="IPR036188">
    <property type="entry name" value="FAD/NAD-bd_sf"/>
</dbReference>
<dbReference type="AlphaFoldDB" id="A0A4S4FX08"/>
<feature type="region of interest" description="Disordered" evidence="1">
    <location>
        <begin position="480"/>
        <end position="500"/>
    </location>
</feature>